<dbReference type="Pfam" id="PF01014">
    <property type="entry name" value="Uricase"/>
    <property type="match status" value="2"/>
</dbReference>
<dbReference type="Gene3D" id="1.20.1250.20">
    <property type="entry name" value="MFS general substrate transporter like domains"/>
    <property type="match status" value="2"/>
</dbReference>
<reference evidence="12 13" key="1">
    <citation type="journal article" date="2018" name="Evol. Lett.">
        <title>Horizontal gene cluster transfer increased hallucinogenic mushroom diversity.</title>
        <authorList>
            <person name="Reynolds H.T."/>
            <person name="Vijayakumar V."/>
            <person name="Gluck-Thaler E."/>
            <person name="Korotkin H.B."/>
            <person name="Matheny P.B."/>
            <person name="Slot J.C."/>
        </authorList>
    </citation>
    <scope>NUCLEOTIDE SEQUENCE [LARGE SCALE GENOMIC DNA]</scope>
    <source>
        <strain evidence="12 13">SRW20</strain>
    </source>
</reference>
<dbReference type="EC" id="1.7.3.3" evidence="3"/>
<feature type="transmembrane region" description="Helical" evidence="10">
    <location>
        <begin position="469"/>
        <end position="492"/>
    </location>
</feature>
<evidence type="ECO:0000256" key="7">
    <source>
        <dbReference type="ARBA" id="ARBA00022989"/>
    </source>
</evidence>
<dbReference type="PANTHER" id="PTHR42718">
    <property type="entry name" value="MAJOR FACILITATOR SUPERFAMILY MULTIDRUG TRANSPORTER MFSC"/>
    <property type="match status" value="1"/>
</dbReference>
<dbReference type="GO" id="GO:0004846">
    <property type="term" value="F:urate oxidase activity"/>
    <property type="evidence" value="ECO:0007669"/>
    <property type="project" value="UniProtKB-EC"/>
</dbReference>
<feature type="transmembrane region" description="Helical" evidence="10">
    <location>
        <begin position="176"/>
        <end position="194"/>
    </location>
</feature>
<comment type="caution">
    <text evidence="12">The sequence shown here is derived from an EMBL/GenBank/DDBJ whole genome shotgun (WGS) entry which is preliminary data.</text>
</comment>
<evidence type="ECO:0000256" key="10">
    <source>
        <dbReference type="SAM" id="Phobius"/>
    </source>
</evidence>
<feature type="transmembrane region" description="Helical" evidence="10">
    <location>
        <begin position="141"/>
        <end position="164"/>
    </location>
</feature>
<feature type="domain" description="Major facilitator superfamily (MFS) profile" evidence="11">
    <location>
        <begin position="17"/>
        <end position="494"/>
    </location>
</feature>
<dbReference type="Gene3D" id="3.10.270.10">
    <property type="entry name" value="Urate Oxidase"/>
    <property type="match status" value="1"/>
</dbReference>
<dbReference type="GO" id="GO:0016020">
    <property type="term" value="C:membrane"/>
    <property type="evidence" value="ECO:0007669"/>
    <property type="project" value="UniProtKB-SubCell"/>
</dbReference>
<evidence type="ECO:0000313" key="12">
    <source>
        <dbReference type="EMBL" id="PPQ72095.1"/>
    </source>
</evidence>
<proteinExistence type="predicted"/>
<evidence type="ECO:0000256" key="3">
    <source>
        <dbReference type="ARBA" id="ARBA00012598"/>
    </source>
</evidence>
<comment type="subcellular location">
    <subcellularLocation>
        <location evidence="1">Membrane</location>
        <topology evidence="1">Multi-pass membrane protein</topology>
    </subcellularLocation>
</comment>
<feature type="transmembrane region" description="Helical" evidence="10">
    <location>
        <begin position="390"/>
        <end position="415"/>
    </location>
</feature>
<dbReference type="UniPathway" id="UPA00394">
    <property type="reaction ID" value="UER00650"/>
</dbReference>
<dbReference type="Proteomes" id="UP000284706">
    <property type="component" value="Unassembled WGS sequence"/>
</dbReference>
<dbReference type="InterPro" id="IPR020846">
    <property type="entry name" value="MFS_dom"/>
</dbReference>
<dbReference type="EMBL" id="NHYE01005473">
    <property type="protein sequence ID" value="PPQ72095.1"/>
    <property type="molecule type" value="Genomic_DNA"/>
</dbReference>
<keyword evidence="5" id="KW-0659">Purine metabolism</keyword>
<organism evidence="12 13">
    <name type="scientific">Gymnopilus dilepis</name>
    <dbReference type="NCBI Taxonomy" id="231916"/>
    <lineage>
        <taxon>Eukaryota</taxon>
        <taxon>Fungi</taxon>
        <taxon>Dikarya</taxon>
        <taxon>Basidiomycota</taxon>
        <taxon>Agaricomycotina</taxon>
        <taxon>Agaricomycetes</taxon>
        <taxon>Agaricomycetidae</taxon>
        <taxon>Agaricales</taxon>
        <taxon>Agaricineae</taxon>
        <taxon>Hymenogastraceae</taxon>
        <taxon>Gymnopilus</taxon>
    </lineage>
</organism>
<dbReference type="OrthoDB" id="9992118at2759"/>
<evidence type="ECO:0000256" key="9">
    <source>
        <dbReference type="ARBA" id="ARBA00023136"/>
    </source>
</evidence>
<protein>
    <recommendedName>
        <fullName evidence="3">factor independent urate hydroxylase</fullName>
        <ecNumber evidence="3">1.7.3.3</ecNumber>
    </recommendedName>
</protein>
<dbReference type="InterPro" id="IPR011701">
    <property type="entry name" value="MFS"/>
</dbReference>
<keyword evidence="9 10" id="KW-0472">Membrane</keyword>
<name>A0A409W0R2_9AGAR</name>
<dbReference type="PROSITE" id="PS50850">
    <property type="entry name" value="MFS"/>
    <property type="match status" value="1"/>
</dbReference>
<sequence length="881" mass="96317">MEQTSEMKASRLKKFTIVLTLTVFMVINVANSTSVSVALPTIQKELQLQPAQLQWVVSAYSLSSGCLYLAFGRVADSYGRKKVFCFGSFTLAVFTLACAFANDGVILDILRALQGIGGAATIPASLGILANSFPPSRSRSFAFATFSAGAPIGAVFGTAVGGLLTEFSQRTWRSSFYLFGGLTFMTCLGGLISIDNDSPSEEQDKRIDWAGAFVVTAGLTLIIFVLSQGDVARKQWSTSYIIVLLLVGIALVALFVAWQYILEKNLDEPESRRSSWLPPPLMRPSIWTRAKGRFAAMMIIAFATWCAFLSWIYWIQLFYQNYLGLSAIHTVVRILPLFVSGVLCNMFVGFMAARVPVVWLVGCGAAATTIGCLLFAIVDPKKPYWAYEFNATYIAIMGADFVFSSGTLFIAKFALPHEQSMAAALFNTMTQLGTAVGVTVSTVVYNSVSKRLATDQDGLKAYHAAQWTAFAFGVIATVLGVSFFYGVGVVGFRAQDTSSSTADEESQRHRLLSYSSTTTMSASTFSELTAARYGKTKVRVLRVVRQGAWHHVVEYNVEALVEGEIATSFTEADNSVVVATDSSENFGPQLEFALMSLLLKSRISHIVRLISHDLGSPLNAAFLSDLAKISPHILNPEKFALHLGTFLVSKYAHLSKAFITVEQLRWSRIEVPGLSTSGRHPHSFYRDGDDKRFTKVEVDATAGKDKLVGKVTSGISDLLVLKSTGSAFENFYRDEFTTLVEVNDRIFSTSVDLSYTFAPIQIKAPTDEKKFEFVIPLQIGEEGYAGSIWDEDVPVRARLATLETFAVDESASVQATLFKMAQRVIAENASVQTVTYALPNKHYVPVDMRYIGVDNLTPSKADVFIPLSAPSGLITATVTRK</sequence>
<evidence type="ECO:0000259" key="11">
    <source>
        <dbReference type="PROSITE" id="PS50850"/>
    </source>
</evidence>
<feature type="transmembrane region" description="Helical" evidence="10">
    <location>
        <begin position="294"/>
        <end position="319"/>
    </location>
</feature>
<keyword evidence="8" id="KW-0560">Oxidoreductase</keyword>
<evidence type="ECO:0000256" key="2">
    <source>
        <dbReference type="ARBA" id="ARBA00004831"/>
    </source>
</evidence>
<feature type="transmembrane region" description="Helical" evidence="10">
    <location>
        <begin position="54"/>
        <end position="71"/>
    </location>
</feature>
<evidence type="ECO:0000256" key="5">
    <source>
        <dbReference type="ARBA" id="ARBA00022631"/>
    </source>
</evidence>
<feature type="transmembrane region" description="Helical" evidence="10">
    <location>
        <begin position="209"/>
        <end position="227"/>
    </location>
</feature>
<comment type="pathway">
    <text evidence="2">Purine metabolism; urate degradation; (S)-allantoin from urate: step 1/3.</text>
</comment>
<dbReference type="InterPro" id="IPR019842">
    <property type="entry name" value="Uricase_CS"/>
</dbReference>
<keyword evidence="13" id="KW-1185">Reference proteome</keyword>
<feature type="transmembrane region" description="Helical" evidence="10">
    <location>
        <begin position="83"/>
        <end position="102"/>
    </location>
</feature>
<dbReference type="InterPro" id="IPR002042">
    <property type="entry name" value="Uricase"/>
</dbReference>
<evidence type="ECO:0000256" key="6">
    <source>
        <dbReference type="ARBA" id="ARBA00022692"/>
    </source>
</evidence>
<feature type="transmembrane region" description="Helical" evidence="10">
    <location>
        <begin position="421"/>
        <end position="448"/>
    </location>
</feature>
<keyword evidence="4" id="KW-0813">Transport</keyword>
<dbReference type="GO" id="GO:0019628">
    <property type="term" value="P:urate catabolic process"/>
    <property type="evidence" value="ECO:0007669"/>
    <property type="project" value="UniProtKB-UniPathway"/>
</dbReference>
<evidence type="ECO:0000256" key="4">
    <source>
        <dbReference type="ARBA" id="ARBA00022448"/>
    </source>
</evidence>
<dbReference type="STRING" id="231916.A0A409W0R2"/>
<dbReference type="GO" id="GO:0006144">
    <property type="term" value="P:purine nucleobase metabolic process"/>
    <property type="evidence" value="ECO:0007669"/>
    <property type="project" value="UniProtKB-KW"/>
</dbReference>
<feature type="transmembrane region" description="Helical" evidence="10">
    <location>
        <begin position="331"/>
        <end position="351"/>
    </location>
</feature>
<dbReference type="InterPro" id="IPR036259">
    <property type="entry name" value="MFS_trans_sf"/>
</dbReference>
<dbReference type="FunCoup" id="A0A409W0R2">
    <property type="interactions" value="21"/>
</dbReference>
<dbReference type="PANTHER" id="PTHR42718:SF9">
    <property type="entry name" value="MAJOR FACILITATOR SUPERFAMILY MULTIDRUG TRANSPORTER MFSC"/>
    <property type="match status" value="1"/>
</dbReference>
<evidence type="ECO:0000256" key="8">
    <source>
        <dbReference type="ARBA" id="ARBA00023002"/>
    </source>
</evidence>
<evidence type="ECO:0000256" key="1">
    <source>
        <dbReference type="ARBA" id="ARBA00004141"/>
    </source>
</evidence>
<dbReference type="PROSITE" id="PS00366">
    <property type="entry name" value="URICASE"/>
    <property type="match status" value="1"/>
</dbReference>
<keyword evidence="7 10" id="KW-1133">Transmembrane helix</keyword>
<dbReference type="SUPFAM" id="SSF103473">
    <property type="entry name" value="MFS general substrate transporter"/>
    <property type="match status" value="1"/>
</dbReference>
<gene>
    <name evidence="12" type="ORF">CVT26_006873</name>
</gene>
<feature type="transmembrane region" description="Helical" evidence="10">
    <location>
        <begin position="357"/>
        <end position="378"/>
    </location>
</feature>
<dbReference type="GO" id="GO:0022857">
    <property type="term" value="F:transmembrane transporter activity"/>
    <property type="evidence" value="ECO:0007669"/>
    <property type="project" value="InterPro"/>
</dbReference>
<evidence type="ECO:0000313" key="13">
    <source>
        <dbReference type="Proteomes" id="UP000284706"/>
    </source>
</evidence>
<dbReference type="Pfam" id="PF07690">
    <property type="entry name" value="MFS_1"/>
    <property type="match status" value="2"/>
</dbReference>
<dbReference type="NCBIfam" id="TIGR03383">
    <property type="entry name" value="urate_oxi"/>
    <property type="match status" value="1"/>
</dbReference>
<keyword evidence="6 10" id="KW-0812">Transmembrane</keyword>
<accession>A0A409W0R2</accession>
<dbReference type="InParanoid" id="A0A409W0R2"/>
<dbReference type="SUPFAM" id="SSF55620">
    <property type="entry name" value="Tetrahydrobiopterin biosynthesis enzymes-like"/>
    <property type="match status" value="3"/>
</dbReference>
<dbReference type="AlphaFoldDB" id="A0A409W0R2"/>
<feature type="transmembrane region" description="Helical" evidence="10">
    <location>
        <begin position="239"/>
        <end position="261"/>
    </location>
</feature>